<dbReference type="PANTHER" id="PTHR12941:SF10">
    <property type="entry name" value="ER MEMBRANE PROTEIN COMPLEX SUBUNIT 8_9 HOMOLOG"/>
    <property type="match status" value="1"/>
</dbReference>
<dbReference type="Pfam" id="PF03665">
    <property type="entry name" value="UPF0172"/>
    <property type="match status" value="1"/>
</dbReference>
<dbReference type="KEGG" id="dpte:113790451"/>
<dbReference type="PANTHER" id="PTHR12941">
    <property type="entry name" value="ER MEMBRANE PROTEIN COMPLEX"/>
    <property type="match status" value="1"/>
</dbReference>
<dbReference type="AlphaFoldDB" id="A0A6P6XR15"/>
<dbReference type="OMA" id="PHCAING"/>
<name>A0A6P6XR15_DERPT</name>
<gene>
    <name evidence="4" type="primary">LOC113790451</name>
</gene>
<dbReference type="FunCoup" id="A0A6P6XR15">
    <property type="interactions" value="1549"/>
</dbReference>
<sequence>MSSDEQLETSKDSSSNNNSNDDLVISTKCYLKILMHAFRYPHGSVNGLLVMEKKKKSSGKSNRIVDCIPLFHSGHGLTPMMEVALNQVSNYLQNNTNYIIGGYYQANDHFHEIPAPIPTVFAERISDKINEINPESVMIMLNDYNLATSIDNAEKLDQPLFLYNYVDGKLKLKSSSSSLNVRGFQLENFQILYQAIKELIFQKQYHLNIVDFDLHLENCKHDWRNIKLNEIIDKFEI</sequence>
<dbReference type="CTD" id="37635"/>
<dbReference type="InterPro" id="IPR005366">
    <property type="entry name" value="EMC8/9"/>
</dbReference>
<reference evidence="4" key="1">
    <citation type="submission" date="2025-08" db="UniProtKB">
        <authorList>
            <consortium name="RefSeq"/>
        </authorList>
    </citation>
    <scope>IDENTIFICATION</scope>
    <source>
        <strain evidence="4">Airmid</strain>
    </source>
</reference>
<dbReference type="CDD" id="cd08060">
    <property type="entry name" value="MPN_UPF0172"/>
    <property type="match status" value="1"/>
</dbReference>
<comment type="similarity">
    <text evidence="1">Belongs to the EMC8/EMC9 family.</text>
</comment>
<dbReference type="Proteomes" id="UP000515146">
    <property type="component" value="Unplaced"/>
</dbReference>
<evidence type="ECO:0000313" key="3">
    <source>
        <dbReference type="Proteomes" id="UP000515146"/>
    </source>
</evidence>
<accession>A0A6P6XR15</accession>
<evidence type="ECO:0000313" key="4">
    <source>
        <dbReference type="RefSeq" id="XP_027195922.1"/>
    </source>
</evidence>
<evidence type="ECO:0000256" key="1">
    <source>
        <dbReference type="ARBA" id="ARBA00007461"/>
    </source>
</evidence>
<dbReference type="InParanoid" id="A0A6P6XR15"/>
<organism evidence="3 4">
    <name type="scientific">Dermatophagoides pteronyssinus</name>
    <name type="common">European house dust mite</name>
    <dbReference type="NCBI Taxonomy" id="6956"/>
    <lineage>
        <taxon>Eukaryota</taxon>
        <taxon>Metazoa</taxon>
        <taxon>Ecdysozoa</taxon>
        <taxon>Arthropoda</taxon>
        <taxon>Chelicerata</taxon>
        <taxon>Arachnida</taxon>
        <taxon>Acari</taxon>
        <taxon>Acariformes</taxon>
        <taxon>Sarcoptiformes</taxon>
        <taxon>Astigmata</taxon>
        <taxon>Psoroptidia</taxon>
        <taxon>Analgoidea</taxon>
        <taxon>Pyroglyphidae</taxon>
        <taxon>Dermatophagoidinae</taxon>
        <taxon>Dermatophagoides</taxon>
    </lineage>
</organism>
<dbReference type="PROSITE" id="PS50249">
    <property type="entry name" value="MPN"/>
    <property type="match status" value="1"/>
</dbReference>
<dbReference type="RefSeq" id="XP_027195922.1">
    <property type="nucleotide sequence ID" value="XM_027340121.1"/>
</dbReference>
<dbReference type="GO" id="GO:0072546">
    <property type="term" value="C:EMC complex"/>
    <property type="evidence" value="ECO:0007669"/>
    <property type="project" value="InterPro"/>
</dbReference>
<proteinExistence type="inferred from homology"/>
<dbReference type="OrthoDB" id="194468at2759"/>
<evidence type="ECO:0000259" key="2">
    <source>
        <dbReference type="PROSITE" id="PS50249"/>
    </source>
</evidence>
<keyword evidence="3" id="KW-1185">Reference proteome</keyword>
<feature type="domain" description="MPN" evidence="2">
    <location>
        <begin position="23"/>
        <end position="162"/>
    </location>
</feature>
<dbReference type="InterPro" id="IPR037518">
    <property type="entry name" value="MPN"/>
</dbReference>
<protein>
    <submittedName>
        <fullName evidence="4">ER membrane protein complex subunit 8-like</fullName>
    </submittedName>
</protein>